<dbReference type="Proteomes" id="UP000510888">
    <property type="component" value="Plasmid PPGU16_p2"/>
</dbReference>
<evidence type="ECO:0000313" key="1">
    <source>
        <dbReference type="EMBL" id="BCF94768.1"/>
    </source>
</evidence>
<reference evidence="1 2" key="1">
    <citation type="journal article" date="2020" name="Genes (Basel)">
        <title>Genomic Comparison of Insect Gut Symbionts from Divergent Burkholderia Subclades.</title>
        <authorList>
            <person name="Takeshita K."/>
            <person name="Kikuchi Y."/>
        </authorList>
    </citation>
    <scope>NUCLEOTIDE SEQUENCE [LARGE SCALE GENOMIC DNA]</scope>
    <source>
        <strain evidence="1 2">PGU16</strain>
        <plasmid evidence="1 2">PPGU16_p2</plasmid>
    </source>
</reference>
<evidence type="ECO:0000313" key="2">
    <source>
        <dbReference type="Proteomes" id="UP000510888"/>
    </source>
</evidence>
<keyword evidence="1" id="KW-0614">Plasmid</keyword>
<gene>
    <name evidence="1" type="ORF">PPGU16_78350</name>
</gene>
<sequence>MVSLDAKIVMVARAAPGIGATLSQALSAIGARAIDVTSLVPELAVC</sequence>
<geneLocation type="plasmid" evidence="1 2">
    <name>PPGU16_p2</name>
</geneLocation>
<organism evidence="1 2">
    <name type="scientific">Paraburkholderia largidicola</name>
    <dbReference type="NCBI Taxonomy" id="3014751"/>
    <lineage>
        <taxon>Bacteria</taxon>
        <taxon>Pseudomonadati</taxon>
        <taxon>Pseudomonadota</taxon>
        <taxon>Betaproteobacteria</taxon>
        <taxon>Burkholderiales</taxon>
        <taxon>Burkholderiaceae</taxon>
        <taxon>Paraburkholderia</taxon>
    </lineage>
</organism>
<dbReference type="AlphaFoldDB" id="A0A7I8C2U9"/>
<name>A0A7I8C2U9_9BURK</name>
<proteinExistence type="predicted"/>
<accession>A0A7I8C2U9</accession>
<keyword evidence="2" id="KW-1185">Reference proteome</keyword>
<protein>
    <submittedName>
        <fullName evidence="1">Uncharacterized protein</fullName>
    </submittedName>
</protein>
<dbReference type="EMBL" id="AP023177">
    <property type="protein sequence ID" value="BCF94768.1"/>
    <property type="molecule type" value="Genomic_DNA"/>
</dbReference>
<dbReference type="KEGG" id="plad:PPGU16_78350"/>